<evidence type="ECO:0000313" key="7">
    <source>
        <dbReference type="Proteomes" id="UP000078343"/>
    </source>
</evidence>
<evidence type="ECO:0008006" key="8">
    <source>
        <dbReference type="Google" id="ProtNLM"/>
    </source>
</evidence>
<reference evidence="6 7" key="1">
    <citation type="submission" date="2016-04" db="EMBL/GenBank/DDBJ databases">
        <title>Draft genome of Fonsecaea erecta CBS 125763.</title>
        <authorList>
            <person name="Weiss V.A."/>
            <person name="Vicente V.A."/>
            <person name="Raittz R.T."/>
            <person name="Moreno L.F."/>
            <person name="De Souza E.M."/>
            <person name="Pedrosa F.O."/>
            <person name="Steffens M.B."/>
            <person name="Faoro H."/>
            <person name="Tadra-Sfeir M.Z."/>
            <person name="Najafzadeh M.J."/>
            <person name="Felipe M.S."/>
            <person name="Teixeira M."/>
            <person name="Sun J."/>
            <person name="Xi L."/>
            <person name="Gomes R."/>
            <person name="De Azevedo C.M."/>
            <person name="Salgado C.G."/>
            <person name="Da Silva M.B."/>
            <person name="Nascimento M.F."/>
            <person name="Queiroz-Telles F."/>
            <person name="Attili D.S."/>
            <person name="Gorbushina A."/>
        </authorList>
    </citation>
    <scope>NUCLEOTIDE SEQUENCE [LARGE SCALE GENOMIC DNA]</scope>
    <source>
        <strain evidence="6 7">CBS 125763</strain>
    </source>
</reference>
<dbReference type="RefSeq" id="XP_018694218.1">
    <property type="nucleotide sequence ID" value="XM_018837365.1"/>
</dbReference>
<sequence>MLNILRWRSDRTPTTEITESWEEIECPVTDSQIRPFKIAVPDSKLEDLKWRLKHTRWPEEATVSDWSQGLPLSTIKDLCSYWQHDYDWRQCEKRLNSYPQFLTEIDGLDIHFYHIRSKHEDALPMIMTGGWPDTIIALLPTIEPLIDPTRHGGKAKDAFHLILPTLPGFGFSGKPTKTGWGSAKIAAAWRELMDRLGYHDRWVAQGGDWGADIVAELASNSPPSSLIGIHMNTAFFDAKKETQGSKMGLTEGEQRALALLEKWERAESAYLLEHATRPQTVGYSLADSPSGLLAWIFEKLSAWSQDEPGRQKDVLTMIPKKEVIDNIMVFWVTNSITSSMRLYWENGDNTALPIDLPVGQYYTLEGAR</sequence>
<dbReference type="Gene3D" id="3.40.50.1820">
    <property type="entry name" value="alpha/beta hydrolase"/>
    <property type="match status" value="1"/>
</dbReference>
<evidence type="ECO:0000313" key="6">
    <source>
        <dbReference type="EMBL" id="OAP60851.1"/>
    </source>
</evidence>
<dbReference type="STRING" id="1367422.A0A178ZN02"/>
<dbReference type="InterPro" id="IPR029058">
    <property type="entry name" value="AB_hydrolase_fold"/>
</dbReference>
<dbReference type="PANTHER" id="PTHR21661">
    <property type="entry name" value="EPOXIDE HYDROLASE 1-RELATED"/>
    <property type="match status" value="1"/>
</dbReference>
<accession>A0A178ZN02</accession>
<organism evidence="6 7">
    <name type="scientific">Fonsecaea erecta</name>
    <dbReference type="NCBI Taxonomy" id="1367422"/>
    <lineage>
        <taxon>Eukaryota</taxon>
        <taxon>Fungi</taxon>
        <taxon>Dikarya</taxon>
        <taxon>Ascomycota</taxon>
        <taxon>Pezizomycotina</taxon>
        <taxon>Eurotiomycetes</taxon>
        <taxon>Chaetothyriomycetidae</taxon>
        <taxon>Chaetothyriales</taxon>
        <taxon>Herpotrichiellaceae</taxon>
        <taxon>Fonsecaea</taxon>
    </lineage>
</organism>
<dbReference type="PIRSF" id="PIRSF001112">
    <property type="entry name" value="Epoxide_hydrolase"/>
    <property type="match status" value="1"/>
</dbReference>
<dbReference type="InterPro" id="IPR010497">
    <property type="entry name" value="Epoxide_hydro_N"/>
</dbReference>
<protein>
    <recommendedName>
        <fullName evidence="8">Epoxide hydrolase N-terminal domain-containing protein</fullName>
    </recommendedName>
</protein>
<dbReference type="AlphaFoldDB" id="A0A178ZN02"/>
<comment type="similarity">
    <text evidence="1">Belongs to the peptidase S33 family.</text>
</comment>
<dbReference type="Pfam" id="PF00561">
    <property type="entry name" value="Abhydrolase_1"/>
    <property type="match status" value="1"/>
</dbReference>
<dbReference type="SUPFAM" id="SSF53474">
    <property type="entry name" value="alpha/beta-Hydrolases"/>
    <property type="match status" value="1"/>
</dbReference>
<evidence type="ECO:0000256" key="3">
    <source>
        <dbReference type="ARBA" id="ARBA00022801"/>
    </source>
</evidence>
<dbReference type="Pfam" id="PF06441">
    <property type="entry name" value="EHN"/>
    <property type="match status" value="1"/>
</dbReference>
<keyword evidence="2" id="KW-0058">Aromatic hydrocarbons catabolism</keyword>
<comment type="caution">
    <text evidence="6">The sequence shown here is derived from an EMBL/GenBank/DDBJ whole genome shotgun (WGS) entry which is preliminary data.</text>
</comment>
<evidence type="ECO:0000256" key="2">
    <source>
        <dbReference type="ARBA" id="ARBA00022797"/>
    </source>
</evidence>
<evidence type="ECO:0000256" key="1">
    <source>
        <dbReference type="ARBA" id="ARBA00010088"/>
    </source>
</evidence>
<keyword evidence="7" id="KW-1185">Reference proteome</keyword>
<dbReference type="InterPro" id="IPR016292">
    <property type="entry name" value="Epoxide_hydrolase"/>
</dbReference>
<dbReference type="PANTHER" id="PTHR21661:SF35">
    <property type="entry name" value="EPOXIDE HYDROLASE"/>
    <property type="match status" value="1"/>
</dbReference>
<dbReference type="Proteomes" id="UP000078343">
    <property type="component" value="Unassembled WGS sequence"/>
</dbReference>
<evidence type="ECO:0000259" key="4">
    <source>
        <dbReference type="Pfam" id="PF00561"/>
    </source>
</evidence>
<dbReference type="GO" id="GO:0004301">
    <property type="term" value="F:epoxide hydrolase activity"/>
    <property type="evidence" value="ECO:0007669"/>
    <property type="project" value="TreeGrafter"/>
</dbReference>
<proteinExistence type="inferred from homology"/>
<dbReference type="InterPro" id="IPR000073">
    <property type="entry name" value="AB_hydrolase_1"/>
</dbReference>
<keyword evidence="3" id="KW-0378">Hydrolase</keyword>
<feature type="domain" description="AB hydrolase-1" evidence="4">
    <location>
        <begin position="155"/>
        <end position="310"/>
    </location>
</feature>
<dbReference type="EMBL" id="LVYI01000004">
    <property type="protein sequence ID" value="OAP60851.1"/>
    <property type="molecule type" value="Genomic_DNA"/>
</dbReference>
<name>A0A178ZN02_9EURO</name>
<dbReference type="GO" id="GO:0097176">
    <property type="term" value="P:epoxide metabolic process"/>
    <property type="evidence" value="ECO:0007669"/>
    <property type="project" value="TreeGrafter"/>
</dbReference>
<dbReference type="GeneID" id="30010021"/>
<dbReference type="OrthoDB" id="7130006at2759"/>
<feature type="domain" description="Epoxide hydrolase N-terminal" evidence="5">
    <location>
        <begin position="33"/>
        <end position="136"/>
    </location>
</feature>
<gene>
    <name evidence="6" type="ORF">AYL99_05853</name>
</gene>
<evidence type="ECO:0000259" key="5">
    <source>
        <dbReference type="Pfam" id="PF06441"/>
    </source>
</evidence>